<dbReference type="InterPro" id="IPR052162">
    <property type="entry name" value="Sensor_kinase/Photoreceptor"/>
</dbReference>
<keyword evidence="9" id="KW-0812">Transmembrane</keyword>
<evidence type="ECO:0000313" key="13">
    <source>
        <dbReference type="EMBL" id="MEF2968977.1"/>
    </source>
</evidence>
<dbReference type="InterPro" id="IPR013655">
    <property type="entry name" value="PAS_fold_3"/>
</dbReference>
<evidence type="ECO:0000256" key="3">
    <source>
        <dbReference type="ARBA" id="ARBA00022553"/>
    </source>
</evidence>
<evidence type="ECO:0000256" key="9">
    <source>
        <dbReference type="SAM" id="Phobius"/>
    </source>
</evidence>
<dbReference type="PROSITE" id="PS50109">
    <property type="entry name" value="HIS_KIN"/>
    <property type="match status" value="1"/>
</dbReference>
<dbReference type="PROSITE" id="PS50112">
    <property type="entry name" value="PAS"/>
    <property type="match status" value="3"/>
</dbReference>
<feature type="domain" description="PAC" evidence="12">
    <location>
        <begin position="115"/>
        <end position="167"/>
    </location>
</feature>
<dbReference type="EC" id="2.7.13.3" evidence="2"/>
<dbReference type="InterPro" id="IPR003594">
    <property type="entry name" value="HATPase_dom"/>
</dbReference>
<evidence type="ECO:0000259" key="10">
    <source>
        <dbReference type="PROSITE" id="PS50109"/>
    </source>
</evidence>
<evidence type="ECO:0000256" key="5">
    <source>
        <dbReference type="ARBA" id="ARBA00022741"/>
    </source>
</evidence>
<keyword evidence="5" id="KW-0547">Nucleotide-binding</keyword>
<dbReference type="InterPro" id="IPR000014">
    <property type="entry name" value="PAS"/>
</dbReference>
<sequence length="925" mass="105750">MIDEGTALVVLIFIIILFAVICFFLKRLWHLRQMLKASEERGRLLENMLHNIDVGTWSYDDHLKRVVFTSRAFVSITGFLPGSFTSKMSWQNIIHPDDLNYFTKVAAGLRQGKADASDYRIIHAGGETRWVNVRIIPTMDRHGELVRLDGIVLDITEKKESEQRLQESERHFSRLIELFPTPMIVQKGGKFTYVNSAGLRLLGFDSLDEIVGQDILRILPPHEWEKAKRRIRAIPVYKYGDAIEYEVLRGDGQHVYTEVTGVYDEFTGSTVHVFYNITERKKMEIALKESMERYRRLVELSPVAIAVIQHGMVVYINPMGLKVLKASNLADIVGTTPWEWIVGKNAEWGKTVVETLNQNGSLPAEEMTLVCVDGKEIEVSVTGIYDKANSNVEVVFEDITARKQAERALMASEQLNRQLIELLPLAIFIHRDYKILYVNPAGVRMLGAKDEEEIIGLPLAHFLRPEDVEKGLEIITQVYEQPGGTQVTEYKVIDLQNRTLELEVVLTSIPYLGQGAALGLAWDITSKKRDEEERRNAEQLIRESEDRYFRLQMSLDQFSSDLFGVVKVEELNDRLVREVRQVLGSERVCLMTVCQDGGTTVMHGYRDIPRGVAESISEYGADSLPLCELVDTLDGHYVKIGDVGGDSCILCVSESSQLLMIQAHKVWLETLSRYVSVLYDNFRVIEDLRRDVDQLASGRVIPQWLLRFMFHLSENERKRLSQDLHDAALQEQIIWYRKLNQLAESVNLDPEYRRQMAEIEQGLLDVIYQIRITCNELRPPLLQEEGLERSLETLFEFTQLRTNFAIRFDYSDLGYALGDDLLIGLYRIVQELLANASKHSRASLVIIKLYSRDERVHLEYEDNGVGLDVEETTSAFQSMGIYSMRERVRSMDGSIELYSPPDSGLSVHISVPAGKEKDRTRGDKR</sequence>
<keyword evidence="4" id="KW-0808">Transferase</keyword>
<dbReference type="SMART" id="SM00387">
    <property type="entry name" value="HATPase_c"/>
    <property type="match status" value="1"/>
</dbReference>
<proteinExistence type="predicted"/>
<dbReference type="PROSITE" id="PS50113">
    <property type="entry name" value="PAC"/>
    <property type="match status" value="1"/>
</dbReference>
<organism evidence="13 14">
    <name type="scientific">Paenibacillus haidiansis</name>
    <dbReference type="NCBI Taxonomy" id="1574488"/>
    <lineage>
        <taxon>Bacteria</taxon>
        <taxon>Bacillati</taxon>
        <taxon>Bacillota</taxon>
        <taxon>Bacilli</taxon>
        <taxon>Bacillales</taxon>
        <taxon>Paenibacillaceae</taxon>
        <taxon>Paenibacillus</taxon>
    </lineage>
</organism>
<dbReference type="Gene3D" id="3.30.565.10">
    <property type="entry name" value="Histidine kinase-like ATPase, C-terminal domain"/>
    <property type="match status" value="1"/>
</dbReference>
<evidence type="ECO:0000256" key="1">
    <source>
        <dbReference type="ARBA" id="ARBA00000085"/>
    </source>
</evidence>
<keyword evidence="9" id="KW-1133">Transmembrane helix</keyword>
<dbReference type="NCBIfam" id="TIGR00229">
    <property type="entry name" value="sensory_box"/>
    <property type="match status" value="4"/>
</dbReference>
<evidence type="ECO:0000259" key="11">
    <source>
        <dbReference type="PROSITE" id="PS50112"/>
    </source>
</evidence>
<dbReference type="SMART" id="SM00091">
    <property type="entry name" value="PAS"/>
    <property type="match status" value="4"/>
</dbReference>
<name>A0ABU7VYZ1_9BACL</name>
<gene>
    <name evidence="13" type="ORF">V3851_24635</name>
</gene>
<dbReference type="InterPro" id="IPR035965">
    <property type="entry name" value="PAS-like_dom_sf"/>
</dbReference>
<dbReference type="Pfam" id="PF07730">
    <property type="entry name" value="HisKA_3"/>
    <property type="match status" value="1"/>
</dbReference>
<evidence type="ECO:0000256" key="7">
    <source>
        <dbReference type="ARBA" id="ARBA00022840"/>
    </source>
</evidence>
<keyword evidence="9" id="KW-0472">Membrane</keyword>
<protein>
    <recommendedName>
        <fullName evidence="2">histidine kinase</fullName>
        <ecNumber evidence="2">2.7.13.3</ecNumber>
    </recommendedName>
</protein>
<dbReference type="InterPro" id="IPR000700">
    <property type="entry name" value="PAS-assoc_C"/>
</dbReference>
<keyword evidence="6" id="KW-0418">Kinase</keyword>
<evidence type="ECO:0000256" key="6">
    <source>
        <dbReference type="ARBA" id="ARBA00022777"/>
    </source>
</evidence>
<evidence type="ECO:0000256" key="2">
    <source>
        <dbReference type="ARBA" id="ARBA00012438"/>
    </source>
</evidence>
<feature type="domain" description="Histidine kinase" evidence="10">
    <location>
        <begin position="825"/>
        <end position="915"/>
    </location>
</feature>
<keyword evidence="7" id="KW-0067">ATP-binding</keyword>
<comment type="caution">
    <text evidence="13">The sequence shown here is derived from an EMBL/GenBank/DDBJ whole genome shotgun (WGS) entry which is preliminary data.</text>
</comment>
<feature type="domain" description="PAS" evidence="11">
    <location>
        <begin position="168"/>
        <end position="232"/>
    </location>
</feature>
<dbReference type="SMART" id="SM00086">
    <property type="entry name" value="PAC"/>
    <property type="match status" value="2"/>
</dbReference>
<reference evidence="13 14" key="1">
    <citation type="submission" date="2024-02" db="EMBL/GenBank/DDBJ databases">
        <title>A nitrogen-fixing paenibacillus bacterium.</title>
        <authorList>
            <person name="Zhang W.L."/>
            <person name="Chen S.F."/>
        </authorList>
    </citation>
    <scope>NUCLEOTIDE SEQUENCE [LARGE SCALE GENOMIC DNA]</scope>
    <source>
        <strain evidence="13 14">M1</strain>
    </source>
</reference>
<dbReference type="EMBL" id="JAZHPZ010000021">
    <property type="protein sequence ID" value="MEF2968977.1"/>
    <property type="molecule type" value="Genomic_DNA"/>
</dbReference>
<dbReference type="InterPro" id="IPR005467">
    <property type="entry name" value="His_kinase_dom"/>
</dbReference>
<keyword evidence="3" id="KW-0597">Phosphoprotein</keyword>
<dbReference type="Pfam" id="PF13426">
    <property type="entry name" value="PAS_9"/>
    <property type="match status" value="1"/>
</dbReference>
<dbReference type="CDD" id="cd00130">
    <property type="entry name" value="PAS"/>
    <property type="match status" value="3"/>
</dbReference>
<dbReference type="SUPFAM" id="SSF55785">
    <property type="entry name" value="PYP-like sensor domain (PAS domain)"/>
    <property type="match status" value="4"/>
</dbReference>
<dbReference type="PANTHER" id="PTHR43304:SF1">
    <property type="entry name" value="PAC DOMAIN-CONTAINING PROTEIN"/>
    <property type="match status" value="1"/>
</dbReference>
<dbReference type="InterPro" id="IPR036890">
    <property type="entry name" value="HATPase_C_sf"/>
</dbReference>
<dbReference type="CDD" id="cd16917">
    <property type="entry name" value="HATPase_UhpB-NarQ-NarX-like"/>
    <property type="match status" value="1"/>
</dbReference>
<feature type="domain" description="PAS" evidence="11">
    <location>
        <begin position="41"/>
        <end position="113"/>
    </location>
</feature>
<evidence type="ECO:0000256" key="4">
    <source>
        <dbReference type="ARBA" id="ARBA00022679"/>
    </source>
</evidence>
<dbReference type="Pfam" id="PF08447">
    <property type="entry name" value="PAS_3"/>
    <property type="match status" value="1"/>
</dbReference>
<dbReference type="Pfam" id="PF13188">
    <property type="entry name" value="PAS_8"/>
    <property type="match status" value="2"/>
</dbReference>
<dbReference type="SUPFAM" id="SSF55874">
    <property type="entry name" value="ATPase domain of HSP90 chaperone/DNA topoisomerase II/histidine kinase"/>
    <property type="match status" value="1"/>
</dbReference>
<keyword evidence="8" id="KW-0902">Two-component regulatory system</keyword>
<dbReference type="RefSeq" id="WP_331849127.1">
    <property type="nucleotide sequence ID" value="NZ_JAZHPZ010000021.1"/>
</dbReference>
<evidence type="ECO:0000259" key="12">
    <source>
        <dbReference type="PROSITE" id="PS50113"/>
    </source>
</evidence>
<feature type="transmembrane region" description="Helical" evidence="9">
    <location>
        <begin position="6"/>
        <end position="25"/>
    </location>
</feature>
<comment type="catalytic activity">
    <reaction evidence="1">
        <text>ATP + protein L-histidine = ADP + protein N-phospho-L-histidine.</text>
        <dbReference type="EC" id="2.7.13.3"/>
    </reaction>
</comment>
<evidence type="ECO:0000313" key="14">
    <source>
        <dbReference type="Proteomes" id="UP001306950"/>
    </source>
</evidence>
<dbReference type="InterPro" id="IPR011712">
    <property type="entry name" value="Sig_transdc_His_kin_sub3_dim/P"/>
</dbReference>
<dbReference type="PANTHER" id="PTHR43304">
    <property type="entry name" value="PHYTOCHROME-LIKE PROTEIN CPH1"/>
    <property type="match status" value="1"/>
</dbReference>
<dbReference type="Gene3D" id="3.30.450.20">
    <property type="entry name" value="PAS domain"/>
    <property type="match status" value="4"/>
</dbReference>
<dbReference type="Proteomes" id="UP001306950">
    <property type="component" value="Unassembled WGS sequence"/>
</dbReference>
<feature type="domain" description="PAS" evidence="11">
    <location>
        <begin position="412"/>
        <end position="482"/>
    </location>
</feature>
<evidence type="ECO:0000256" key="8">
    <source>
        <dbReference type="ARBA" id="ARBA00023012"/>
    </source>
</evidence>
<dbReference type="InterPro" id="IPR001610">
    <property type="entry name" value="PAC"/>
</dbReference>
<dbReference type="Pfam" id="PF02518">
    <property type="entry name" value="HATPase_c"/>
    <property type="match status" value="1"/>
</dbReference>
<keyword evidence="14" id="KW-1185">Reference proteome</keyword>
<accession>A0ABU7VYZ1</accession>